<dbReference type="Gene3D" id="3.30.300.20">
    <property type="match status" value="1"/>
</dbReference>
<dbReference type="HAMAP" id="MF_00003">
    <property type="entry name" value="RbfA"/>
    <property type="match status" value="1"/>
</dbReference>
<comment type="similarity">
    <text evidence="2">Belongs to the RbfA family.</text>
</comment>
<accession>A0ABV4X1A3</accession>
<keyword evidence="2" id="KW-0963">Cytoplasm</keyword>
<comment type="function">
    <text evidence="2">One of several proteins that assist in the late maturation steps of the functional core of the 30S ribosomal subunit. Associates with free 30S ribosomal subunits (but not with 30S subunits that are part of 70S ribosomes or polysomes). Required for efficient processing of 16S rRNA. May interact with the 5'-terminal helix region of 16S rRNA.</text>
</comment>
<comment type="subcellular location">
    <subcellularLocation>
        <location evidence="2">Cytoplasm</location>
    </subcellularLocation>
</comment>
<dbReference type="EMBL" id="JBHFNQ010000052">
    <property type="protein sequence ID" value="MFB2876555.1"/>
    <property type="molecule type" value="Genomic_DNA"/>
</dbReference>
<dbReference type="InterPro" id="IPR020053">
    <property type="entry name" value="Ribosome-bd_factorA_CS"/>
</dbReference>
<evidence type="ECO:0000256" key="2">
    <source>
        <dbReference type="HAMAP-Rule" id="MF_00003"/>
    </source>
</evidence>
<dbReference type="Pfam" id="PF02033">
    <property type="entry name" value="RBFA"/>
    <property type="match status" value="1"/>
</dbReference>
<dbReference type="InterPro" id="IPR015946">
    <property type="entry name" value="KH_dom-like_a/b"/>
</dbReference>
<comment type="caution">
    <text evidence="4">The sequence shown here is derived from an EMBL/GenBank/DDBJ whole genome shotgun (WGS) entry which is preliminary data.</text>
</comment>
<dbReference type="Proteomes" id="UP001576774">
    <property type="component" value="Unassembled WGS sequence"/>
</dbReference>
<dbReference type="PANTHER" id="PTHR33515:SF1">
    <property type="entry name" value="RIBOSOME-BINDING FACTOR A, CHLOROPLASTIC-RELATED"/>
    <property type="match status" value="1"/>
</dbReference>
<feature type="compositionally biased region" description="Acidic residues" evidence="3">
    <location>
        <begin position="126"/>
        <end position="146"/>
    </location>
</feature>
<gene>
    <name evidence="2 4" type="primary">rbfA</name>
    <name evidence="4" type="ORF">ACE1CC_06655</name>
</gene>
<proteinExistence type="inferred from homology"/>
<evidence type="ECO:0000313" key="5">
    <source>
        <dbReference type="Proteomes" id="UP001576774"/>
    </source>
</evidence>
<evidence type="ECO:0000256" key="1">
    <source>
        <dbReference type="ARBA" id="ARBA00022517"/>
    </source>
</evidence>
<dbReference type="NCBIfam" id="TIGR00082">
    <property type="entry name" value="rbfA"/>
    <property type="match status" value="1"/>
</dbReference>
<dbReference type="InterPro" id="IPR023799">
    <property type="entry name" value="RbfA_dom_sf"/>
</dbReference>
<evidence type="ECO:0000256" key="3">
    <source>
        <dbReference type="SAM" id="MobiDB-lite"/>
    </source>
</evidence>
<dbReference type="RefSeq" id="WP_413269678.1">
    <property type="nucleotide sequence ID" value="NZ_JBHFNQ010000052.1"/>
</dbReference>
<keyword evidence="1 2" id="KW-0690">Ribosome biogenesis</keyword>
<evidence type="ECO:0000313" key="4">
    <source>
        <dbReference type="EMBL" id="MFB2876555.1"/>
    </source>
</evidence>
<reference evidence="4 5" key="1">
    <citation type="submission" date="2024-09" db="EMBL/GenBank/DDBJ databases">
        <title>Floridaenema gen nov. (Aerosakkonemataceae, Aerosakkonematales ord. nov., Cyanobacteria) from benthic tropical and subtropical fresh waters, with the description of four new species.</title>
        <authorList>
            <person name="Moretto J.A."/>
            <person name="Berthold D.E."/>
            <person name="Lefler F.W."/>
            <person name="Huang I.-S."/>
            <person name="Laughinghouse H. IV."/>
        </authorList>
    </citation>
    <scope>NUCLEOTIDE SEQUENCE [LARGE SCALE GENOMIC DNA]</scope>
    <source>
        <strain evidence="4 5">BLCC-F46</strain>
    </source>
</reference>
<dbReference type="PANTHER" id="PTHR33515">
    <property type="entry name" value="RIBOSOME-BINDING FACTOR A, CHLOROPLASTIC-RELATED"/>
    <property type="match status" value="1"/>
</dbReference>
<protein>
    <recommendedName>
        <fullName evidence="2">Ribosome-binding factor A</fullName>
    </recommendedName>
</protein>
<comment type="subunit">
    <text evidence="2">Monomer. Binds 30S ribosomal subunits, but not 50S ribosomal subunits or 70S ribosomes.</text>
</comment>
<organism evidence="4 5">
    <name type="scientific">Floridaenema aerugineum BLCC-F46</name>
    <dbReference type="NCBI Taxonomy" id="3153654"/>
    <lineage>
        <taxon>Bacteria</taxon>
        <taxon>Bacillati</taxon>
        <taxon>Cyanobacteriota</taxon>
        <taxon>Cyanophyceae</taxon>
        <taxon>Oscillatoriophycideae</taxon>
        <taxon>Aerosakkonematales</taxon>
        <taxon>Aerosakkonemataceae</taxon>
        <taxon>Floridanema</taxon>
        <taxon>Floridanema aerugineum</taxon>
    </lineage>
</organism>
<dbReference type="PROSITE" id="PS01319">
    <property type="entry name" value="RBFA"/>
    <property type="match status" value="1"/>
</dbReference>
<sequence length="146" mass="16243">MATSRRVSRVGALIKREVSLMLLNDIKDDRVGAGMVSVTDVDVSGDLQHAKIFVSIYGSEEAKAETMAGLKAATGYVRSELGQRVRLRRTPEVLFVEDRSLERGDRILSLLNQIGKDRPESKFSDSEDDDNYEDYVVSAEEEDESA</sequence>
<feature type="region of interest" description="Disordered" evidence="3">
    <location>
        <begin position="117"/>
        <end position="146"/>
    </location>
</feature>
<name>A0ABV4X1A3_9CYAN</name>
<keyword evidence="5" id="KW-1185">Reference proteome</keyword>
<dbReference type="InterPro" id="IPR000238">
    <property type="entry name" value="RbfA"/>
</dbReference>
<dbReference type="SUPFAM" id="SSF89919">
    <property type="entry name" value="Ribosome-binding factor A, RbfA"/>
    <property type="match status" value="1"/>
</dbReference>